<organism evidence="1 2">
    <name type="scientific">Ixodes persulcatus</name>
    <name type="common">Taiga tick</name>
    <dbReference type="NCBI Taxonomy" id="34615"/>
    <lineage>
        <taxon>Eukaryota</taxon>
        <taxon>Metazoa</taxon>
        <taxon>Ecdysozoa</taxon>
        <taxon>Arthropoda</taxon>
        <taxon>Chelicerata</taxon>
        <taxon>Arachnida</taxon>
        <taxon>Acari</taxon>
        <taxon>Parasitiformes</taxon>
        <taxon>Ixodida</taxon>
        <taxon>Ixodoidea</taxon>
        <taxon>Ixodidae</taxon>
        <taxon>Ixodinae</taxon>
        <taxon>Ixodes</taxon>
    </lineage>
</organism>
<gene>
    <name evidence="1" type="ORF">HPB47_009382</name>
</gene>
<accession>A0AC60P237</accession>
<keyword evidence="2" id="KW-1185">Reference proteome</keyword>
<comment type="caution">
    <text evidence="1">The sequence shown here is derived from an EMBL/GenBank/DDBJ whole genome shotgun (WGS) entry which is preliminary data.</text>
</comment>
<name>A0AC60P237_IXOPE</name>
<dbReference type="Proteomes" id="UP000805193">
    <property type="component" value="Unassembled WGS sequence"/>
</dbReference>
<dbReference type="EMBL" id="JABSTQ010011255">
    <property type="protein sequence ID" value="KAG0413460.1"/>
    <property type="molecule type" value="Genomic_DNA"/>
</dbReference>
<proteinExistence type="predicted"/>
<evidence type="ECO:0000313" key="1">
    <source>
        <dbReference type="EMBL" id="KAG0413460.1"/>
    </source>
</evidence>
<protein>
    <submittedName>
        <fullName evidence="1">Uncharacterized protein</fullName>
    </submittedName>
</protein>
<reference evidence="1 2" key="1">
    <citation type="journal article" date="2020" name="Cell">
        <title>Large-Scale Comparative Analyses of Tick Genomes Elucidate Their Genetic Diversity and Vector Capacities.</title>
        <authorList>
            <consortium name="Tick Genome and Microbiome Consortium (TIGMIC)"/>
            <person name="Jia N."/>
            <person name="Wang J."/>
            <person name="Shi W."/>
            <person name="Du L."/>
            <person name="Sun Y."/>
            <person name="Zhan W."/>
            <person name="Jiang J.F."/>
            <person name="Wang Q."/>
            <person name="Zhang B."/>
            <person name="Ji P."/>
            <person name="Bell-Sakyi L."/>
            <person name="Cui X.M."/>
            <person name="Yuan T.T."/>
            <person name="Jiang B.G."/>
            <person name="Yang W.F."/>
            <person name="Lam T.T."/>
            <person name="Chang Q.C."/>
            <person name="Ding S.J."/>
            <person name="Wang X.J."/>
            <person name="Zhu J.G."/>
            <person name="Ruan X.D."/>
            <person name="Zhao L."/>
            <person name="Wei J.T."/>
            <person name="Ye R.Z."/>
            <person name="Que T.C."/>
            <person name="Du C.H."/>
            <person name="Zhou Y.H."/>
            <person name="Cheng J.X."/>
            <person name="Dai P.F."/>
            <person name="Guo W.B."/>
            <person name="Han X.H."/>
            <person name="Huang E.J."/>
            <person name="Li L.F."/>
            <person name="Wei W."/>
            <person name="Gao Y.C."/>
            <person name="Liu J.Z."/>
            <person name="Shao H.Z."/>
            <person name="Wang X."/>
            <person name="Wang C.C."/>
            <person name="Yang T.C."/>
            <person name="Huo Q.B."/>
            <person name="Li W."/>
            <person name="Chen H.Y."/>
            <person name="Chen S.E."/>
            <person name="Zhou L.G."/>
            <person name="Ni X.B."/>
            <person name="Tian J.H."/>
            <person name="Sheng Y."/>
            <person name="Liu T."/>
            <person name="Pan Y.S."/>
            <person name="Xia L.Y."/>
            <person name="Li J."/>
            <person name="Zhao F."/>
            <person name="Cao W.C."/>
        </authorList>
    </citation>
    <scope>NUCLEOTIDE SEQUENCE [LARGE SCALE GENOMIC DNA]</scope>
    <source>
        <strain evidence="1">Iper-2018</strain>
    </source>
</reference>
<sequence length="297" mass="32776">MISANSYPRTTTSRGTARTTPAGRSILAKVGYPVHDLPELPQQTPPWEHIVLTDGTPLPQRIQSTGRRLPLKRRHLKYISSLDHCTHVIYVDASLPADHKCAIYATVWCNSNTEAQARHLHTTTTPPLSTQAELQAITDYARDALLTAKEDAPVTQEIANPWHDLRSTKAQRAAYLSMAANPLSIPKIPSQHFSRREAVMIRQIQTGTLLTPHLLQRFLGNDGAGSSTASGICKNCNSKADLVHLMWSCPLYNLPRQRALDLITNAPVPASLNAWACPDTTISPSMLWSSVRHYSPS</sequence>
<evidence type="ECO:0000313" key="2">
    <source>
        <dbReference type="Proteomes" id="UP000805193"/>
    </source>
</evidence>